<proteinExistence type="predicted"/>
<dbReference type="PROSITE" id="PS51257">
    <property type="entry name" value="PROKAR_LIPOPROTEIN"/>
    <property type="match status" value="1"/>
</dbReference>
<evidence type="ECO:0000313" key="3">
    <source>
        <dbReference type="EMBL" id="EFA78536.1"/>
    </source>
</evidence>
<dbReference type="InterPro" id="IPR016193">
    <property type="entry name" value="Cytidine_deaminase-like"/>
</dbReference>
<gene>
    <name evidence="3" type="ORF">PPL_09188</name>
</gene>
<evidence type="ECO:0000259" key="2">
    <source>
        <dbReference type="PROSITE" id="PS51747"/>
    </source>
</evidence>
<feature type="signal peptide" evidence="1">
    <location>
        <begin position="1"/>
        <end position="21"/>
    </location>
</feature>
<sequence length="247" mass="26735">MKSSIIYFIGLVAVVVTIASACSTDPYNLGPVPPILTADDLSAEELAFHTNMMNLTIQVTKQYNTTVLFSALIAHKNGSILCTGINKQKDGLHLHSEMVAIMNCTDKLRALGVKPNFSDYYLYSTGESCSMCTGAMSWTGFSKNIFASSNRHLYCEKCLGEQLLPSNLIAYANGWNQTSLRIIGGILSNYTDNQLFKSYCNNASSPYRVEPKCNADYSPTCKANSATSSVASFGLVSLVAGVISLLI</sequence>
<reference evidence="3 4" key="1">
    <citation type="journal article" date="2011" name="Genome Res.">
        <title>Phylogeny-wide analysis of social amoeba genomes highlights ancient origins for complex intercellular communication.</title>
        <authorList>
            <person name="Heidel A.J."/>
            <person name="Lawal H.M."/>
            <person name="Felder M."/>
            <person name="Schilde C."/>
            <person name="Helps N.R."/>
            <person name="Tunggal B."/>
            <person name="Rivero F."/>
            <person name="John U."/>
            <person name="Schleicher M."/>
            <person name="Eichinger L."/>
            <person name="Platzer M."/>
            <person name="Noegel A.A."/>
            <person name="Schaap P."/>
            <person name="Gloeckner G."/>
        </authorList>
    </citation>
    <scope>NUCLEOTIDE SEQUENCE [LARGE SCALE GENOMIC DNA]</scope>
    <source>
        <strain evidence="4">ATCC 26659 / Pp 5 / PN500</strain>
    </source>
</reference>
<comment type="caution">
    <text evidence="3">The sequence shown here is derived from an EMBL/GenBank/DDBJ whole genome shotgun (WGS) entry which is preliminary data.</text>
</comment>
<dbReference type="CDD" id="cd01285">
    <property type="entry name" value="nucleoside_deaminase"/>
    <property type="match status" value="1"/>
</dbReference>
<evidence type="ECO:0000256" key="1">
    <source>
        <dbReference type="SAM" id="SignalP"/>
    </source>
</evidence>
<keyword evidence="4" id="KW-1185">Reference proteome</keyword>
<dbReference type="OMA" id="WCAFKEY"/>
<dbReference type="AlphaFoldDB" id="D3BKV6"/>
<evidence type="ECO:0000313" key="4">
    <source>
        <dbReference type="Proteomes" id="UP000001396"/>
    </source>
</evidence>
<dbReference type="GO" id="GO:0003824">
    <property type="term" value="F:catalytic activity"/>
    <property type="evidence" value="ECO:0007669"/>
    <property type="project" value="InterPro"/>
</dbReference>
<feature type="domain" description="CMP/dCMP-type deaminase" evidence="2">
    <location>
        <begin position="44"/>
        <end position="171"/>
    </location>
</feature>
<dbReference type="InterPro" id="IPR002125">
    <property type="entry name" value="CMP_dCMP_dom"/>
</dbReference>
<protein>
    <recommendedName>
        <fullName evidence="2">CMP/dCMP-type deaminase domain-containing protein</fullName>
    </recommendedName>
</protein>
<dbReference type="STRING" id="670386.D3BKV6"/>
<name>D3BKV6_HETP5</name>
<dbReference type="RefSeq" id="XP_020430660.1">
    <property type="nucleotide sequence ID" value="XM_020579985.1"/>
</dbReference>
<feature type="chain" id="PRO_5003041327" description="CMP/dCMP-type deaminase domain-containing protein" evidence="1">
    <location>
        <begin position="22"/>
        <end position="247"/>
    </location>
</feature>
<dbReference type="InParanoid" id="D3BKV6"/>
<dbReference type="EMBL" id="ADBJ01000038">
    <property type="protein sequence ID" value="EFA78536.1"/>
    <property type="molecule type" value="Genomic_DNA"/>
</dbReference>
<dbReference type="Pfam" id="PF00383">
    <property type="entry name" value="dCMP_cyt_deam_1"/>
    <property type="match status" value="1"/>
</dbReference>
<dbReference type="Gene3D" id="3.40.140.10">
    <property type="entry name" value="Cytidine Deaminase, domain 2"/>
    <property type="match status" value="1"/>
</dbReference>
<dbReference type="SUPFAM" id="SSF53927">
    <property type="entry name" value="Cytidine deaminase-like"/>
    <property type="match status" value="1"/>
</dbReference>
<accession>D3BKV6</accession>
<organism evidence="3 4">
    <name type="scientific">Heterostelium pallidum (strain ATCC 26659 / Pp 5 / PN500)</name>
    <name type="common">Cellular slime mold</name>
    <name type="synonym">Polysphondylium pallidum</name>
    <dbReference type="NCBI Taxonomy" id="670386"/>
    <lineage>
        <taxon>Eukaryota</taxon>
        <taxon>Amoebozoa</taxon>
        <taxon>Evosea</taxon>
        <taxon>Eumycetozoa</taxon>
        <taxon>Dictyostelia</taxon>
        <taxon>Acytosteliales</taxon>
        <taxon>Acytosteliaceae</taxon>
        <taxon>Heterostelium</taxon>
    </lineage>
</organism>
<keyword evidence="1" id="KW-0732">Signal</keyword>
<dbReference type="Proteomes" id="UP000001396">
    <property type="component" value="Unassembled WGS sequence"/>
</dbReference>
<dbReference type="GeneID" id="31364663"/>
<dbReference type="PROSITE" id="PS51747">
    <property type="entry name" value="CYT_DCMP_DEAMINASES_2"/>
    <property type="match status" value="1"/>
</dbReference>